<organism evidence="1 2">
    <name type="scientific">Endozoicomonas euniceicola</name>
    <dbReference type="NCBI Taxonomy" id="1234143"/>
    <lineage>
        <taxon>Bacteria</taxon>
        <taxon>Pseudomonadati</taxon>
        <taxon>Pseudomonadota</taxon>
        <taxon>Gammaproteobacteria</taxon>
        <taxon>Oceanospirillales</taxon>
        <taxon>Endozoicomonadaceae</taxon>
        <taxon>Endozoicomonas</taxon>
    </lineage>
</organism>
<dbReference type="RefSeq" id="WP_262595333.1">
    <property type="nucleotide sequence ID" value="NZ_CP103300.1"/>
</dbReference>
<protein>
    <submittedName>
        <fullName evidence="1">Uncharacterized protein</fullName>
    </submittedName>
</protein>
<accession>A0ABY6GML3</accession>
<keyword evidence="2" id="KW-1185">Reference proteome</keyword>
<dbReference type="Proteomes" id="UP001163255">
    <property type="component" value="Chromosome"/>
</dbReference>
<evidence type="ECO:0000313" key="1">
    <source>
        <dbReference type="EMBL" id="UYM13932.1"/>
    </source>
</evidence>
<gene>
    <name evidence="1" type="ORF">NX720_13500</name>
</gene>
<evidence type="ECO:0000313" key="2">
    <source>
        <dbReference type="Proteomes" id="UP001163255"/>
    </source>
</evidence>
<reference evidence="1" key="1">
    <citation type="submission" date="2022-10" db="EMBL/GenBank/DDBJ databases">
        <title>Completed Genome Sequence of two octocoral isolated bacterium, Endozoicomonas euniceicola EF212T and Endozoicomonas gorgoniicola PS125T.</title>
        <authorList>
            <person name="Chiou Y.-J."/>
            <person name="Chen Y.-H."/>
        </authorList>
    </citation>
    <scope>NUCLEOTIDE SEQUENCE</scope>
    <source>
        <strain evidence="1">EF212</strain>
    </source>
</reference>
<dbReference type="EMBL" id="CP103300">
    <property type="protein sequence ID" value="UYM13932.1"/>
    <property type="molecule type" value="Genomic_DNA"/>
</dbReference>
<sequence length="58" mass="6507">MKILQTAAQEGMKPHFEKLARRLLFQMQISHTCGQPLSPAEDHSINSAILTMKVNAED</sequence>
<name>A0ABY6GML3_9GAMM</name>
<proteinExistence type="predicted"/>